<evidence type="ECO:0000313" key="9">
    <source>
        <dbReference type="Proteomes" id="UP000182835"/>
    </source>
</evidence>
<comment type="catalytic activity">
    <reaction evidence="6">
        <text>(6S)-NADHX + ADP = AMP + phosphate + NADH + H(+)</text>
        <dbReference type="Rhea" id="RHEA:32223"/>
        <dbReference type="ChEBI" id="CHEBI:15378"/>
        <dbReference type="ChEBI" id="CHEBI:43474"/>
        <dbReference type="ChEBI" id="CHEBI:57945"/>
        <dbReference type="ChEBI" id="CHEBI:64074"/>
        <dbReference type="ChEBI" id="CHEBI:456215"/>
        <dbReference type="ChEBI" id="CHEBI:456216"/>
        <dbReference type="EC" id="4.2.1.136"/>
    </reaction>
</comment>
<dbReference type="HAMAP" id="MF_01965">
    <property type="entry name" value="NADHX_dehydratase"/>
    <property type="match status" value="1"/>
</dbReference>
<comment type="similarity">
    <text evidence="6">Belongs to the NnrD/CARKD family.</text>
</comment>
<evidence type="ECO:0000256" key="2">
    <source>
        <dbReference type="ARBA" id="ARBA00022840"/>
    </source>
</evidence>
<protein>
    <recommendedName>
        <fullName evidence="6">ADP-dependent (S)-NAD(P)H-hydrate dehydratase</fullName>
        <ecNumber evidence="6">4.2.1.136</ecNumber>
    </recommendedName>
    <alternativeName>
        <fullName evidence="6">ADP-dependent NAD(P)HX dehydratase</fullName>
    </alternativeName>
</protein>
<evidence type="ECO:0000313" key="8">
    <source>
        <dbReference type="EMBL" id="OJG14809.1"/>
    </source>
</evidence>
<comment type="cofactor">
    <cofactor evidence="6">
        <name>Mg(2+)</name>
        <dbReference type="ChEBI" id="CHEBI:18420"/>
    </cofactor>
</comment>
<feature type="domain" description="YjeF C-terminal" evidence="7">
    <location>
        <begin position="24"/>
        <end position="292"/>
    </location>
</feature>
<dbReference type="NCBIfam" id="TIGR00196">
    <property type="entry name" value="yjeF_cterm"/>
    <property type="match status" value="1"/>
</dbReference>
<evidence type="ECO:0000256" key="3">
    <source>
        <dbReference type="ARBA" id="ARBA00022857"/>
    </source>
</evidence>
<keyword evidence="3 6" id="KW-0521">NADP</keyword>
<comment type="caution">
    <text evidence="8">The sequence shown here is derived from an EMBL/GenBank/DDBJ whole genome shotgun (WGS) entry which is preliminary data.</text>
</comment>
<dbReference type="EC" id="4.2.1.136" evidence="6"/>
<feature type="binding site" evidence="6">
    <location>
        <position position="172"/>
    </location>
    <ligand>
        <name>(6S)-NADPHX</name>
        <dbReference type="ChEBI" id="CHEBI:64076"/>
    </ligand>
</feature>
<dbReference type="InterPro" id="IPR000631">
    <property type="entry name" value="CARKD"/>
</dbReference>
<dbReference type="PROSITE" id="PS01049">
    <property type="entry name" value="YJEF_C_1"/>
    <property type="match status" value="1"/>
</dbReference>
<dbReference type="GO" id="GO:0005524">
    <property type="term" value="F:ATP binding"/>
    <property type="evidence" value="ECO:0007669"/>
    <property type="project" value="UniProtKB-KW"/>
</dbReference>
<dbReference type="AlphaFoldDB" id="A0A1L8R4X6"/>
<dbReference type="InterPro" id="IPR017953">
    <property type="entry name" value="Carbohydrate_kinase_pred_CS"/>
</dbReference>
<evidence type="ECO:0000256" key="4">
    <source>
        <dbReference type="ARBA" id="ARBA00023027"/>
    </source>
</evidence>
<dbReference type="Proteomes" id="UP000182835">
    <property type="component" value="Unassembled WGS sequence"/>
</dbReference>
<dbReference type="STRING" id="317010.RU96_GL000563"/>
<evidence type="ECO:0000256" key="6">
    <source>
        <dbReference type="HAMAP-Rule" id="MF_01965"/>
    </source>
</evidence>
<evidence type="ECO:0000259" key="7">
    <source>
        <dbReference type="PROSITE" id="PS51383"/>
    </source>
</evidence>
<dbReference type="PROSITE" id="PS51383">
    <property type="entry name" value="YJEF_C_3"/>
    <property type="match status" value="1"/>
</dbReference>
<sequence length="296" mass="32516">MVEIKKIGYNKTKEQKGEPMEILSEAILTNVIKKRPAISHKGTFGRAVLIGGNKQYGGAIMMSAEACVKSGAGLVTVITQKDNHAPLHARLPEVMVVDWEDEKLIFQVLESATVILIGPGLGLDEHSLKLLKIVLSLQTKNQWLVIDGSGISLFAQEALSLTHPSHTVFTPHQMEWQRLSGIPIEQQNEQTNATFQQKLQANVIVKSHRTEIYTIKECYHCPLGNPAMATGGTGDTLAGMVTGFLAQFQNKSDAICTAVYLHSYIGDLLAEDNYVVLPTTISAALPHYMQYFSNKD</sequence>
<feature type="binding site" evidence="6">
    <location>
        <position position="235"/>
    </location>
    <ligand>
        <name>(6S)-NADPHX</name>
        <dbReference type="ChEBI" id="CHEBI:64076"/>
    </ligand>
</feature>
<evidence type="ECO:0000256" key="1">
    <source>
        <dbReference type="ARBA" id="ARBA00022741"/>
    </source>
</evidence>
<feature type="binding site" evidence="6">
    <location>
        <position position="120"/>
    </location>
    <ligand>
        <name>(6S)-NADPHX</name>
        <dbReference type="ChEBI" id="CHEBI:64076"/>
    </ligand>
</feature>
<feature type="binding site" evidence="6">
    <location>
        <position position="234"/>
    </location>
    <ligand>
        <name>AMP</name>
        <dbReference type="ChEBI" id="CHEBI:456215"/>
    </ligand>
</feature>
<proteinExistence type="inferred from homology"/>
<dbReference type="GO" id="GO:0052856">
    <property type="term" value="F:NAD(P)HX epimerase activity"/>
    <property type="evidence" value="ECO:0007669"/>
    <property type="project" value="TreeGrafter"/>
</dbReference>
<comment type="catalytic activity">
    <reaction evidence="6">
        <text>(6S)-NADPHX + ADP = AMP + phosphate + NADPH + H(+)</text>
        <dbReference type="Rhea" id="RHEA:32235"/>
        <dbReference type="ChEBI" id="CHEBI:15378"/>
        <dbReference type="ChEBI" id="CHEBI:43474"/>
        <dbReference type="ChEBI" id="CHEBI:57783"/>
        <dbReference type="ChEBI" id="CHEBI:64076"/>
        <dbReference type="ChEBI" id="CHEBI:456215"/>
        <dbReference type="ChEBI" id="CHEBI:456216"/>
        <dbReference type="EC" id="4.2.1.136"/>
    </reaction>
</comment>
<dbReference type="SUPFAM" id="SSF53613">
    <property type="entry name" value="Ribokinase-like"/>
    <property type="match status" value="1"/>
</dbReference>
<dbReference type="PANTHER" id="PTHR12592:SF0">
    <property type="entry name" value="ATP-DEPENDENT (S)-NAD(P)H-HYDRATE DEHYDRATASE"/>
    <property type="match status" value="1"/>
</dbReference>
<keyword evidence="4 6" id="KW-0520">NAD</keyword>
<dbReference type="EMBL" id="JXKG01000013">
    <property type="protein sequence ID" value="OJG14809.1"/>
    <property type="molecule type" value="Genomic_DNA"/>
</dbReference>
<dbReference type="GO" id="GO:0046496">
    <property type="term" value="P:nicotinamide nucleotide metabolic process"/>
    <property type="evidence" value="ECO:0007669"/>
    <property type="project" value="UniProtKB-UniRule"/>
</dbReference>
<dbReference type="InterPro" id="IPR029056">
    <property type="entry name" value="Ribokinase-like"/>
</dbReference>
<comment type="function">
    <text evidence="6">Catalyzes the dehydration of the S-form of NAD(P)HX at the expense of ADP, which is converted to AMP. Together with NAD(P)HX epimerase, which catalyzes the epimerization of the S- and R-forms, the enzyme allows the repair of both epimers of NAD(P)HX, a damaged form of NAD(P)H that is a result of enzymatic or heat-dependent hydration.</text>
</comment>
<keyword evidence="1 6" id="KW-0547">Nucleotide-binding</keyword>
<keyword evidence="2 6" id="KW-0067">ATP-binding</keyword>
<dbReference type="CDD" id="cd01171">
    <property type="entry name" value="YXKO-related"/>
    <property type="match status" value="1"/>
</dbReference>
<feature type="binding site" evidence="6">
    <location>
        <position position="59"/>
    </location>
    <ligand>
        <name>(6S)-NADPHX</name>
        <dbReference type="ChEBI" id="CHEBI:64076"/>
    </ligand>
</feature>
<dbReference type="GO" id="GO:0110051">
    <property type="term" value="P:metabolite repair"/>
    <property type="evidence" value="ECO:0007669"/>
    <property type="project" value="TreeGrafter"/>
</dbReference>
<dbReference type="PROSITE" id="PS01050">
    <property type="entry name" value="YJEF_C_2"/>
    <property type="match status" value="1"/>
</dbReference>
<name>A0A1L8R4X6_9ENTE</name>
<accession>A0A1L8R4X6</accession>
<feature type="binding site" evidence="6">
    <location>
        <begin position="206"/>
        <end position="210"/>
    </location>
    <ligand>
        <name>AMP</name>
        <dbReference type="ChEBI" id="CHEBI:456215"/>
    </ligand>
</feature>
<dbReference type="Pfam" id="PF01256">
    <property type="entry name" value="Carb_kinase"/>
    <property type="match status" value="1"/>
</dbReference>
<dbReference type="Gene3D" id="3.40.1190.20">
    <property type="match status" value="1"/>
</dbReference>
<organism evidence="8 9">
    <name type="scientific">Enterococcus canintestini</name>
    <dbReference type="NCBI Taxonomy" id="317010"/>
    <lineage>
        <taxon>Bacteria</taxon>
        <taxon>Bacillati</taxon>
        <taxon>Bacillota</taxon>
        <taxon>Bacilli</taxon>
        <taxon>Lactobacillales</taxon>
        <taxon>Enterococcaceae</taxon>
        <taxon>Enterococcus</taxon>
    </lineage>
</organism>
<keyword evidence="5 6" id="KW-0456">Lyase</keyword>
<comment type="subunit">
    <text evidence="6">Homotetramer.</text>
</comment>
<evidence type="ECO:0000256" key="5">
    <source>
        <dbReference type="ARBA" id="ARBA00023239"/>
    </source>
</evidence>
<reference evidence="8 9" key="1">
    <citation type="submission" date="2014-12" db="EMBL/GenBank/DDBJ databases">
        <title>Draft genome sequences of 29 type strains of Enterococci.</title>
        <authorList>
            <person name="Zhong Z."/>
            <person name="Sun Z."/>
            <person name="Liu W."/>
            <person name="Zhang W."/>
            <person name="Zhang H."/>
        </authorList>
    </citation>
    <scope>NUCLEOTIDE SEQUENCE [LARGE SCALE GENOMIC DNA]</scope>
    <source>
        <strain evidence="8 9">DSM 21207</strain>
    </source>
</reference>
<dbReference type="GO" id="GO:0052855">
    <property type="term" value="F:ADP-dependent NAD(P)H-hydrate dehydratase activity"/>
    <property type="evidence" value="ECO:0007669"/>
    <property type="project" value="UniProtKB-UniRule"/>
</dbReference>
<dbReference type="PANTHER" id="PTHR12592">
    <property type="entry name" value="ATP-DEPENDENT (S)-NAD(P)H-HYDRATE DEHYDRATASE FAMILY MEMBER"/>
    <property type="match status" value="1"/>
</dbReference>
<gene>
    <name evidence="6" type="primary">nnrD</name>
    <name evidence="8" type="ORF">RU96_GL000563</name>
</gene>